<reference evidence="1 2" key="2">
    <citation type="submission" date="2019-09" db="EMBL/GenBank/DDBJ databases">
        <authorList>
            <person name="Jin C."/>
        </authorList>
    </citation>
    <scope>NUCLEOTIDE SEQUENCE [LARGE SCALE GENOMIC DNA]</scope>
    <source>
        <strain evidence="1 2">BN140078</strain>
    </source>
</reference>
<evidence type="ECO:0000313" key="1">
    <source>
        <dbReference type="EMBL" id="KAA2242414.1"/>
    </source>
</evidence>
<sequence length="188" mass="22299">MKKGKSKSYDEIFEALQQEYTLEEIAESFVFPGPQGPEREAMLAEFTAFRKHARATETPEEKLIVRMLELRFQVQHYLKTDAVDEHLHFAHFLKEYITRLAKTNKDFAADIDIDPAELSLVLNRRRQPTDKLIYRLQIHSNENFPAVLWFKLLEKERAYELSRNKELIDKERKHVKKGLTFSFKKLSK</sequence>
<accession>A0A5B2VUE2</accession>
<dbReference type="EMBL" id="VUOC01000002">
    <property type="protein sequence ID" value="KAA2242414.1"/>
    <property type="molecule type" value="Genomic_DNA"/>
</dbReference>
<keyword evidence="2" id="KW-1185">Reference proteome</keyword>
<dbReference type="SUPFAM" id="SSF47413">
    <property type="entry name" value="lambda repressor-like DNA-binding domains"/>
    <property type="match status" value="1"/>
</dbReference>
<name>A0A5B2VUE2_9BACT</name>
<evidence type="ECO:0000313" key="2">
    <source>
        <dbReference type="Proteomes" id="UP000324611"/>
    </source>
</evidence>
<dbReference type="RefSeq" id="WP_149837286.1">
    <property type="nucleotide sequence ID" value="NZ_VUOC01000002.1"/>
</dbReference>
<dbReference type="Gene3D" id="1.10.260.40">
    <property type="entry name" value="lambda repressor-like DNA-binding domains"/>
    <property type="match status" value="1"/>
</dbReference>
<dbReference type="InterPro" id="IPR010982">
    <property type="entry name" value="Lambda_DNA-bd_dom_sf"/>
</dbReference>
<protein>
    <submittedName>
        <fullName evidence="1">Uncharacterized protein</fullName>
    </submittedName>
</protein>
<dbReference type="Proteomes" id="UP000324611">
    <property type="component" value="Unassembled WGS sequence"/>
</dbReference>
<comment type="caution">
    <text evidence="1">The sequence shown here is derived from an EMBL/GenBank/DDBJ whole genome shotgun (WGS) entry which is preliminary data.</text>
</comment>
<reference evidence="1 2" key="1">
    <citation type="submission" date="2019-09" db="EMBL/GenBank/DDBJ databases">
        <title>Chitinophaga ginsengihumi sp. nov., isolated from soil of ginseng rhizosphere.</title>
        <authorList>
            <person name="Lee J."/>
        </authorList>
    </citation>
    <scope>NUCLEOTIDE SEQUENCE [LARGE SCALE GENOMIC DNA]</scope>
    <source>
        <strain evidence="1 2">BN140078</strain>
    </source>
</reference>
<gene>
    <name evidence="1" type="ORF">F0L74_07660</name>
</gene>
<dbReference type="GO" id="GO:0003677">
    <property type="term" value="F:DNA binding"/>
    <property type="evidence" value="ECO:0007669"/>
    <property type="project" value="InterPro"/>
</dbReference>
<organism evidence="1 2">
    <name type="scientific">Chitinophaga agrisoli</name>
    <dbReference type="NCBI Taxonomy" id="2607653"/>
    <lineage>
        <taxon>Bacteria</taxon>
        <taxon>Pseudomonadati</taxon>
        <taxon>Bacteroidota</taxon>
        <taxon>Chitinophagia</taxon>
        <taxon>Chitinophagales</taxon>
        <taxon>Chitinophagaceae</taxon>
        <taxon>Chitinophaga</taxon>
    </lineage>
</organism>
<proteinExistence type="predicted"/>
<dbReference type="AlphaFoldDB" id="A0A5B2VUE2"/>